<organism evidence="1 2">
    <name type="scientific">Acidilutibacter cellobiosedens</name>
    <dbReference type="NCBI Taxonomy" id="2507161"/>
    <lineage>
        <taxon>Bacteria</taxon>
        <taxon>Bacillati</taxon>
        <taxon>Bacillota</taxon>
        <taxon>Tissierellia</taxon>
        <taxon>Tissierellales</taxon>
        <taxon>Acidilutibacteraceae</taxon>
        <taxon>Acidilutibacter</taxon>
    </lineage>
</organism>
<name>A0A410QDI3_9FIRM</name>
<dbReference type="Proteomes" id="UP000287969">
    <property type="component" value="Chromosome"/>
</dbReference>
<evidence type="ECO:0000313" key="2">
    <source>
        <dbReference type="Proteomes" id="UP000287969"/>
    </source>
</evidence>
<dbReference type="OrthoDB" id="2001451at2"/>
<keyword evidence="2" id="KW-1185">Reference proteome</keyword>
<reference evidence="2" key="1">
    <citation type="submission" date="2019-01" db="EMBL/GenBank/DDBJ databases">
        <title>Draft genomes of a novel of Sporanaerobacter strains.</title>
        <authorList>
            <person name="Ma S."/>
        </authorList>
    </citation>
    <scope>NUCLEOTIDE SEQUENCE [LARGE SCALE GENOMIC DNA]</scope>
    <source>
        <strain evidence="2">NJN-17</strain>
    </source>
</reference>
<gene>
    <name evidence="1" type="ORF">EQM13_10170</name>
</gene>
<proteinExistence type="predicted"/>
<dbReference type="RefSeq" id="WP_128752597.1">
    <property type="nucleotide sequence ID" value="NZ_CP035282.1"/>
</dbReference>
<accession>A0A410QDI3</accession>
<evidence type="ECO:0000313" key="1">
    <source>
        <dbReference type="EMBL" id="QAT61934.1"/>
    </source>
</evidence>
<dbReference type="KEGG" id="spoa:EQM13_10170"/>
<sequence length="311" mass="36312">MEKTYMEAPYNFDEIKKYVVLDKKKAVDMILVADICFIYDTCAIRSHAKISDITPLLSYIKNKNGIVIITKTVLMEMCSNNHMIWDEHIDFIKRLSDAGINVLIFDEEDSLKCLRRVYSYSGDVFNNFLKYALRIARKWKGSVDEIIVNSGSDMVRKFCGNESYQKTELFSEFFQMARSKKKSEDNLAEELFMVCISILSNIPDVNEYKYIILSEDRSSIRKLLLMSENLKKHMGAKKCSLLTTPALCQILIKEGLIHTVELQNILDCIYQDRNIKVFCSEEYDLKPKEKDFDKEKLQDKLLNDINFTVYY</sequence>
<dbReference type="AlphaFoldDB" id="A0A410QDI3"/>
<protein>
    <submittedName>
        <fullName evidence="1">Uncharacterized protein</fullName>
    </submittedName>
</protein>
<dbReference type="EMBL" id="CP035282">
    <property type="protein sequence ID" value="QAT61934.1"/>
    <property type="molecule type" value="Genomic_DNA"/>
</dbReference>